<dbReference type="PROSITE" id="PS50968">
    <property type="entry name" value="BIOTINYL_LIPOYL"/>
    <property type="match status" value="1"/>
</dbReference>
<dbReference type="InterPro" id="IPR001882">
    <property type="entry name" value="Biotin_BS"/>
</dbReference>
<proteinExistence type="predicted"/>
<name>A0ABS0Y9M9_9BACT</name>
<protein>
    <submittedName>
        <fullName evidence="3">Acetyl-CoA carboxylase biotin carboxyl carrier protein subunit</fullName>
    </submittedName>
</protein>
<reference evidence="3 4" key="1">
    <citation type="submission" date="2020-12" db="EMBL/GenBank/DDBJ databases">
        <title>Geomonas sp. Red421, isolated from paddy soil.</title>
        <authorList>
            <person name="Xu Z."/>
            <person name="Zhang Z."/>
            <person name="Masuda Y."/>
            <person name="Itoh H."/>
            <person name="Senoo K."/>
        </authorList>
    </citation>
    <scope>NUCLEOTIDE SEQUENCE [LARGE SCALE GENOMIC DNA]</scope>
    <source>
        <strain evidence="3 4">Red421</strain>
    </source>
</reference>
<dbReference type="EMBL" id="JAEMHL010000001">
    <property type="protein sequence ID" value="MBJ6749026.1"/>
    <property type="molecule type" value="Genomic_DNA"/>
</dbReference>
<dbReference type="PROSITE" id="PS00188">
    <property type="entry name" value="BIOTIN"/>
    <property type="match status" value="1"/>
</dbReference>
<dbReference type="InterPro" id="IPR050709">
    <property type="entry name" value="Biotin_Carboxyl_Carrier/Decarb"/>
</dbReference>
<accession>A0ABS0Y9M9</accession>
<dbReference type="CDD" id="cd06850">
    <property type="entry name" value="biotinyl_domain"/>
    <property type="match status" value="1"/>
</dbReference>
<organism evidence="3 4">
    <name type="scientific">Geomonas anaerohicana</name>
    <dbReference type="NCBI Taxonomy" id="2798583"/>
    <lineage>
        <taxon>Bacteria</taxon>
        <taxon>Pseudomonadati</taxon>
        <taxon>Thermodesulfobacteriota</taxon>
        <taxon>Desulfuromonadia</taxon>
        <taxon>Geobacterales</taxon>
        <taxon>Geobacteraceae</taxon>
        <taxon>Geomonas</taxon>
    </lineage>
</organism>
<keyword evidence="1" id="KW-0092">Biotin</keyword>
<dbReference type="SUPFAM" id="SSF51230">
    <property type="entry name" value="Single hybrid motif"/>
    <property type="match status" value="1"/>
</dbReference>
<evidence type="ECO:0000313" key="4">
    <source>
        <dbReference type="Proteomes" id="UP000614714"/>
    </source>
</evidence>
<evidence type="ECO:0000259" key="2">
    <source>
        <dbReference type="PROSITE" id="PS50968"/>
    </source>
</evidence>
<sequence>MQLTMTIDGKKYRVDVEVEEGEEVRLAESYPTTTVQAAPVPMAGMPMAAPAPVTGAPPGGMSAASDKICRSPIAGVVFKVVAQVGQHLEVNDLLVVLEAMKMETNITAHMSGKVEKILVSVGEAVQPGQAIAEFE</sequence>
<evidence type="ECO:0000313" key="3">
    <source>
        <dbReference type="EMBL" id="MBJ6749026.1"/>
    </source>
</evidence>
<keyword evidence="4" id="KW-1185">Reference proteome</keyword>
<dbReference type="PANTHER" id="PTHR45266:SF3">
    <property type="entry name" value="OXALOACETATE DECARBOXYLASE ALPHA CHAIN"/>
    <property type="match status" value="1"/>
</dbReference>
<dbReference type="PANTHER" id="PTHR45266">
    <property type="entry name" value="OXALOACETATE DECARBOXYLASE ALPHA CHAIN"/>
    <property type="match status" value="1"/>
</dbReference>
<dbReference type="RefSeq" id="WP_199387577.1">
    <property type="nucleotide sequence ID" value="NZ_JAEMHL010000001.1"/>
</dbReference>
<dbReference type="Proteomes" id="UP000614714">
    <property type="component" value="Unassembled WGS sequence"/>
</dbReference>
<feature type="domain" description="Lipoyl-binding" evidence="2">
    <location>
        <begin position="63"/>
        <end position="135"/>
    </location>
</feature>
<dbReference type="InterPro" id="IPR011053">
    <property type="entry name" value="Single_hybrid_motif"/>
</dbReference>
<evidence type="ECO:0000256" key="1">
    <source>
        <dbReference type="ARBA" id="ARBA00023267"/>
    </source>
</evidence>
<dbReference type="Gene3D" id="2.40.50.100">
    <property type="match status" value="1"/>
</dbReference>
<gene>
    <name evidence="3" type="ORF">JFN91_02245</name>
</gene>
<dbReference type="InterPro" id="IPR000089">
    <property type="entry name" value="Biotin_lipoyl"/>
</dbReference>
<dbReference type="Pfam" id="PF00364">
    <property type="entry name" value="Biotin_lipoyl"/>
    <property type="match status" value="1"/>
</dbReference>
<comment type="caution">
    <text evidence="3">The sequence shown here is derived from an EMBL/GenBank/DDBJ whole genome shotgun (WGS) entry which is preliminary data.</text>
</comment>